<accession>G0MVA1</accession>
<feature type="compositionally biased region" description="Pro residues" evidence="1">
    <location>
        <begin position="118"/>
        <end position="128"/>
    </location>
</feature>
<dbReference type="EMBL" id="GL379814">
    <property type="protein sequence ID" value="EGT44982.1"/>
    <property type="molecule type" value="Genomic_DNA"/>
</dbReference>
<reference evidence="3" key="1">
    <citation type="submission" date="2011-07" db="EMBL/GenBank/DDBJ databases">
        <authorList>
            <consortium name="Caenorhabditis brenneri Sequencing and Analysis Consortium"/>
            <person name="Wilson R.K."/>
        </authorList>
    </citation>
    <scope>NUCLEOTIDE SEQUENCE [LARGE SCALE GENOMIC DNA]</scope>
    <source>
        <strain evidence="3">PB2801</strain>
    </source>
</reference>
<name>G0MVA1_CAEBE</name>
<proteinExistence type="predicted"/>
<feature type="compositionally biased region" description="Polar residues" evidence="1">
    <location>
        <begin position="79"/>
        <end position="94"/>
    </location>
</feature>
<protein>
    <submittedName>
        <fullName evidence="2">Uncharacterized protein</fullName>
    </submittedName>
</protein>
<evidence type="ECO:0000313" key="2">
    <source>
        <dbReference type="EMBL" id="EGT44982.1"/>
    </source>
</evidence>
<evidence type="ECO:0000256" key="1">
    <source>
        <dbReference type="SAM" id="MobiDB-lite"/>
    </source>
</evidence>
<dbReference type="Proteomes" id="UP000008068">
    <property type="component" value="Unassembled WGS sequence"/>
</dbReference>
<feature type="compositionally biased region" description="Polar residues" evidence="1">
    <location>
        <begin position="152"/>
        <end position="182"/>
    </location>
</feature>
<sequence>MRAEGLHQLDVKKRIKMMLPDLGRTPKAAAQKLNGQLLVDLNGYTKAISIEGEVHHQVEQKPSMHRKKRVKNESMSKKAGSSNTEDGTRNTAKSRISMDTEDIFYSEMPSPGSRPARPEPLTPTPPLPMQKTQSGSAEEEGGHKTGLKRRSLSMQPKCENTSPKQVSQRARSVSSGMANQSKSSDRFEIPSFFQQKKIVNMNLQTTFKILCTFHQTIFMTQDDSFVRDLGLRTVLRGEEIVPSSDLMHLIDNLLLSIFHVSRNKQSRRCESSVEMWKIMDSFEMMSSKFGFSMTTSVKKSWDQLRKRALRSQMYVPGNELIKDIKYHSDKL</sequence>
<dbReference type="HOGENOM" id="CLU_839991_0_0_1"/>
<gene>
    <name evidence="2" type="ORF">CAEBREN_20613</name>
</gene>
<keyword evidence="3" id="KW-1185">Reference proteome</keyword>
<feature type="region of interest" description="Disordered" evidence="1">
    <location>
        <begin position="55"/>
        <end position="184"/>
    </location>
</feature>
<organism evidence="3">
    <name type="scientific">Caenorhabditis brenneri</name>
    <name type="common">Nematode worm</name>
    <dbReference type="NCBI Taxonomy" id="135651"/>
    <lineage>
        <taxon>Eukaryota</taxon>
        <taxon>Metazoa</taxon>
        <taxon>Ecdysozoa</taxon>
        <taxon>Nematoda</taxon>
        <taxon>Chromadorea</taxon>
        <taxon>Rhabditida</taxon>
        <taxon>Rhabditina</taxon>
        <taxon>Rhabditomorpha</taxon>
        <taxon>Rhabditoidea</taxon>
        <taxon>Rhabditidae</taxon>
        <taxon>Peloderinae</taxon>
        <taxon>Caenorhabditis</taxon>
    </lineage>
</organism>
<dbReference type="AlphaFoldDB" id="G0MVA1"/>
<evidence type="ECO:0000313" key="3">
    <source>
        <dbReference type="Proteomes" id="UP000008068"/>
    </source>
</evidence>
<dbReference type="InParanoid" id="G0MVA1"/>